<dbReference type="NCBIfam" id="NF040873">
    <property type="entry name" value="AztA"/>
    <property type="match status" value="1"/>
</dbReference>
<feature type="domain" description="ABC transporter" evidence="5">
    <location>
        <begin position="23"/>
        <end position="248"/>
    </location>
</feature>
<name>D3GMH2_9ENTR</name>
<evidence type="ECO:0000256" key="2">
    <source>
        <dbReference type="ARBA" id="ARBA00022448"/>
    </source>
</evidence>
<dbReference type="InterPro" id="IPR003593">
    <property type="entry name" value="AAA+_ATPase"/>
</dbReference>
<dbReference type="InterPro" id="IPR027417">
    <property type="entry name" value="P-loop_NTPase"/>
</dbReference>
<dbReference type="PANTHER" id="PTHR42734">
    <property type="entry name" value="METAL TRANSPORT SYSTEM ATP-BINDING PROTEIN TM_0124-RELATED"/>
    <property type="match status" value="1"/>
</dbReference>
<dbReference type="InterPro" id="IPR047748">
    <property type="entry name" value="AztA-like"/>
</dbReference>
<accession>D3GMH2</accession>
<dbReference type="InterPro" id="IPR017871">
    <property type="entry name" value="ABC_transporter-like_CS"/>
</dbReference>
<dbReference type="PROSITE" id="PS50893">
    <property type="entry name" value="ABC_TRANSPORTER_2"/>
    <property type="match status" value="1"/>
</dbReference>
<evidence type="ECO:0000259" key="5">
    <source>
        <dbReference type="PROSITE" id="PS50893"/>
    </source>
</evidence>
<proteinExistence type="inferred from homology"/>
<dbReference type="Pfam" id="PF00005">
    <property type="entry name" value="ABC_tran"/>
    <property type="match status" value="1"/>
</dbReference>
<evidence type="ECO:0000256" key="4">
    <source>
        <dbReference type="ARBA" id="ARBA00022840"/>
    </source>
</evidence>
<dbReference type="CDD" id="cd03235">
    <property type="entry name" value="ABC_Metallic_Cations"/>
    <property type="match status" value="1"/>
</dbReference>
<dbReference type="EMBL" id="FN297818">
    <property type="protein sequence ID" value="CAX65459.1"/>
    <property type="molecule type" value="Genomic_DNA"/>
</dbReference>
<dbReference type="Gene3D" id="3.40.50.300">
    <property type="entry name" value="P-loop containing nucleotide triphosphate hydrolases"/>
    <property type="match status" value="1"/>
</dbReference>
<evidence type="ECO:0000256" key="1">
    <source>
        <dbReference type="ARBA" id="ARBA00005417"/>
    </source>
</evidence>
<protein>
    <recommendedName>
        <fullName evidence="5">ABC transporter domain-containing protein</fullName>
    </recommendedName>
</protein>
<keyword evidence="4" id="KW-0067">ATP-binding</keyword>
<organism evidence="6">
    <name type="scientific">Enterobacter hormaechei</name>
    <dbReference type="NCBI Taxonomy" id="158836"/>
    <lineage>
        <taxon>Bacteria</taxon>
        <taxon>Pseudomonadati</taxon>
        <taxon>Pseudomonadota</taxon>
        <taxon>Gammaproteobacteria</taxon>
        <taxon>Enterobacterales</taxon>
        <taxon>Enterobacteriaceae</taxon>
        <taxon>Enterobacter</taxon>
        <taxon>Enterobacter cloacae complex</taxon>
    </lineage>
</organism>
<keyword evidence="2" id="KW-0813">Transport</keyword>
<evidence type="ECO:0000313" key="6">
    <source>
        <dbReference type="EMBL" id="CAX65459.1"/>
    </source>
</evidence>
<dbReference type="GO" id="GO:0005524">
    <property type="term" value="F:ATP binding"/>
    <property type="evidence" value="ECO:0007669"/>
    <property type="project" value="UniProtKB-KW"/>
</dbReference>
<comment type="similarity">
    <text evidence="1">Belongs to the ABC transporter superfamily.</text>
</comment>
<sequence>MLCYNVTKSNLLCGMDVMHDYSLRFANLALGYEGLPAIQNITGTIQKGSLTAIIGPNGSGKSTLLKGIAGILAPLSGSCTVEPKARIAYLPQISELDRTFPATVSDLVSLGLWPERGLFRHHRIEDRKRLTDALGSVGLAGFEKRQLSALSGGQLQRALFARVILQQANIILLDEPFNAIDATTIDDLLVLINRWHAQKRTVLAVMHDIGLVRNHFPQAILLNGKLVAWDETEQVLRHTSLLPAQNMGTARALPGQHEATHS</sequence>
<dbReference type="GO" id="GO:0016887">
    <property type="term" value="F:ATP hydrolysis activity"/>
    <property type="evidence" value="ECO:0007669"/>
    <property type="project" value="InterPro"/>
</dbReference>
<dbReference type="PANTHER" id="PTHR42734:SF5">
    <property type="entry name" value="IRON TRANSPORT SYSTEM ATP-BINDING PROTEIN HI_0361-RELATED"/>
    <property type="match status" value="1"/>
</dbReference>
<dbReference type="SMART" id="SM00382">
    <property type="entry name" value="AAA"/>
    <property type="match status" value="1"/>
</dbReference>
<dbReference type="PROSITE" id="PS00211">
    <property type="entry name" value="ABC_TRANSPORTER_1"/>
    <property type="match status" value="1"/>
</dbReference>
<reference evidence="6" key="1">
    <citation type="journal article" date="2010" name="PLoS ONE">
        <title>Evolution in quantum leaps: multiple combinatorial transfers of HPI and other genetic modules in Enterobacteriaceae.</title>
        <authorList>
            <person name="Paauw A."/>
            <person name="Leverstein-van Hall M.A."/>
            <person name="Verhoef J."/>
            <person name="Fluit A.C."/>
        </authorList>
    </citation>
    <scope>NUCLEOTIDE SEQUENCE</scope>
    <source>
        <strain evidence="6">05-545</strain>
    </source>
</reference>
<dbReference type="InterPro" id="IPR003439">
    <property type="entry name" value="ABC_transporter-like_ATP-bd"/>
</dbReference>
<keyword evidence="3" id="KW-0547">Nucleotide-binding</keyword>
<dbReference type="AlphaFoldDB" id="D3GMH2"/>
<dbReference type="SUPFAM" id="SSF52540">
    <property type="entry name" value="P-loop containing nucleoside triphosphate hydrolases"/>
    <property type="match status" value="1"/>
</dbReference>
<evidence type="ECO:0000256" key="3">
    <source>
        <dbReference type="ARBA" id="ARBA00022741"/>
    </source>
</evidence>
<dbReference type="InterPro" id="IPR050153">
    <property type="entry name" value="Metal_Ion_Import_ABC"/>
</dbReference>